<name>A0A8D3B7D6_SCOMX</name>
<evidence type="ECO:0000313" key="3">
    <source>
        <dbReference type="Proteomes" id="UP000694558"/>
    </source>
</evidence>
<protein>
    <submittedName>
        <fullName evidence="2">Uncharacterized protein</fullName>
    </submittedName>
</protein>
<dbReference type="Proteomes" id="UP000694558">
    <property type="component" value="Chromosome 14"/>
</dbReference>
<reference evidence="2" key="1">
    <citation type="submission" date="2023-05" db="EMBL/GenBank/DDBJ databases">
        <title>High-quality long-read genome of Scophthalmus maximus.</title>
        <authorList>
            <person name="Lien S."/>
            <person name="Martinez P."/>
        </authorList>
    </citation>
    <scope>NUCLEOTIDE SEQUENCE [LARGE SCALE GENOMIC DNA]</scope>
</reference>
<proteinExistence type="predicted"/>
<feature type="region of interest" description="Disordered" evidence="1">
    <location>
        <begin position="56"/>
        <end position="75"/>
    </location>
</feature>
<organism evidence="2 3">
    <name type="scientific">Scophthalmus maximus</name>
    <name type="common">Turbot</name>
    <name type="synonym">Psetta maxima</name>
    <dbReference type="NCBI Taxonomy" id="52904"/>
    <lineage>
        <taxon>Eukaryota</taxon>
        <taxon>Metazoa</taxon>
        <taxon>Chordata</taxon>
        <taxon>Craniata</taxon>
        <taxon>Vertebrata</taxon>
        <taxon>Euteleostomi</taxon>
        <taxon>Actinopterygii</taxon>
        <taxon>Neopterygii</taxon>
        <taxon>Teleostei</taxon>
        <taxon>Neoteleostei</taxon>
        <taxon>Acanthomorphata</taxon>
        <taxon>Carangaria</taxon>
        <taxon>Pleuronectiformes</taxon>
        <taxon>Pleuronectoidei</taxon>
        <taxon>Scophthalmidae</taxon>
        <taxon>Scophthalmus</taxon>
    </lineage>
</organism>
<dbReference type="AlphaFoldDB" id="A0A8D3B7D6"/>
<reference evidence="2" key="2">
    <citation type="submission" date="2025-08" db="UniProtKB">
        <authorList>
            <consortium name="Ensembl"/>
        </authorList>
    </citation>
    <scope>IDENTIFICATION</scope>
</reference>
<accession>A0A8D3B7D6</accession>
<feature type="compositionally biased region" description="Basic and acidic residues" evidence="1">
    <location>
        <begin position="56"/>
        <end position="65"/>
    </location>
</feature>
<evidence type="ECO:0000256" key="1">
    <source>
        <dbReference type="SAM" id="MobiDB-lite"/>
    </source>
</evidence>
<evidence type="ECO:0000313" key="2">
    <source>
        <dbReference type="Ensembl" id="ENSSMAP00000029674.2"/>
    </source>
</evidence>
<dbReference type="Ensembl" id="ENSSMAT00000030038.2">
    <property type="protein sequence ID" value="ENSSMAP00000029674.2"/>
    <property type="gene ID" value="ENSSMAG00000018185.2"/>
</dbReference>
<sequence length="193" mass="21783">MQSRLQELSRINVKVTCSDQASQTVKTEEAEGVNDYKSLFEKAKEKVDELIKDKEASLAAAKRDPSPGQGDEGDIDEIALQVDSLMRELDQRNKERDELRSQVSSFNLTKTLMATQRKKDVSLNFPSIFLPPSLSLIKLQQNIGRLLVTHVPPLDPDKVNYECDVIDEILEKLCLRWGRGITKTSHPLVALHL</sequence>
<dbReference type="GeneTree" id="ENSGT00940000177402"/>